<keyword evidence="9 15" id="KW-0067">ATP-binding</keyword>
<dbReference type="GO" id="GO:0000049">
    <property type="term" value="F:tRNA binding"/>
    <property type="evidence" value="ECO:0007669"/>
    <property type="project" value="UniProtKB-UniRule"/>
</dbReference>
<dbReference type="FunFam" id="2.40.50.140:FF:000045">
    <property type="entry name" value="Phenylalanine--tRNA ligase beta subunit"/>
    <property type="match status" value="1"/>
</dbReference>
<dbReference type="InterPro" id="IPR041616">
    <property type="entry name" value="PheRS_beta_core"/>
</dbReference>
<evidence type="ECO:0000256" key="10">
    <source>
        <dbReference type="ARBA" id="ARBA00022842"/>
    </source>
</evidence>
<dbReference type="Pfam" id="PF03484">
    <property type="entry name" value="B5"/>
    <property type="match status" value="1"/>
</dbReference>
<sequence length="756" mass="81583">MKVPLEWLREWCHWSGSATELADQLTQSGTEVVSITATGCQVKGIVTAKIVEKKPHPNADRLTVCSVDDGTGARQVVCGAKNHNAGDIVPFAKPGTVFPDGMTIKVAKLRGESSEGMLCSAKELGLAEDAEGLLLLPPTTPLGVSMESLYPGETVMEVEITSNRPDLASIAGLARELSALGVPSRSIKLPPATPEGVVKGWRVSIEDCKACPHYTLSALTVKTGVDSPDWMKKRLMAAGFRSLGLLVDVTNYVLLELGQPSHVFDAERLDGTTLTVRKAKAGEILQGLDGGKHGLAQDDLVIADGKGVVAIAGVVGGVDSSVQSSSRRILLEVASFQAGFVRKTSRRLSASTESAKRFARGGLDSALVELARRRIVQLLQEAGALEKYEGVALAGSPVVPPCKAVPLRWEKAEKILGFSLERGRLEKQFVALGFREEKGAWKPPQWRMDVVEEVDLLEELARLSDQEKIPAILDSQAEGRSAEDGNHLMARGIRAFLAERGYFEVLSGALVKADEGKATRLSLAAGPDAVGYRQSLLPGLGRAAARNISRGGIDLKLFELGRVSATGGQEELRLALLVSGRERAVHWQEGESGVDLFSVQGIWEELRKRFSGVNQPLALRPLSNEEKKAVGIKASVWVAEGILLKSEPKPAEFLAVSSYPGVQRDLALVMPDRVSFAEVERAIRQVAPTEMEGCQVFDRFRDPQGVKVPVGFLSLGCRLQFRSTGRTLSDEEVSGWERQILQSLSSRCEAKLRSVL</sequence>
<dbReference type="EMBL" id="LIDN01000008">
    <property type="protein sequence ID" value="KRP34460.1"/>
    <property type="molecule type" value="Genomic_DNA"/>
</dbReference>
<dbReference type="SMART" id="SM00873">
    <property type="entry name" value="B3_4"/>
    <property type="match status" value="1"/>
</dbReference>
<dbReference type="InterPro" id="IPR009061">
    <property type="entry name" value="DNA-bd_dom_put_sf"/>
</dbReference>
<keyword evidence="8 15" id="KW-0547">Nucleotide-binding</keyword>
<dbReference type="InterPro" id="IPR045864">
    <property type="entry name" value="aa-tRNA-synth_II/BPL/LPL"/>
</dbReference>
<keyword evidence="11 16" id="KW-0694">RNA-binding</keyword>
<keyword evidence="6 15" id="KW-0436">Ligase</keyword>
<reference evidence="20 21" key="1">
    <citation type="submission" date="2015-10" db="EMBL/GenBank/DDBJ databases">
        <title>Metagenome-Assembled Genomes uncover a global brackish microbiome.</title>
        <authorList>
            <person name="Hugerth L.W."/>
            <person name="Larsson J."/>
            <person name="Alneberg J."/>
            <person name="Lindh M.V."/>
            <person name="Legrand C."/>
            <person name="Pinhassi J."/>
            <person name="Andersson A.F."/>
        </authorList>
    </citation>
    <scope>NUCLEOTIDE SEQUENCE [LARGE SCALE GENOMIC DNA]</scope>
    <source>
        <strain evidence="20">BACL9 MAG-120924-bin69</strain>
    </source>
</reference>
<dbReference type="InterPro" id="IPR005121">
    <property type="entry name" value="Fdx_antiC-bd"/>
</dbReference>
<feature type="binding site" evidence="15">
    <location>
        <position position="455"/>
    </location>
    <ligand>
        <name>Mg(2+)</name>
        <dbReference type="ChEBI" id="CHEBI:18420"/>
        <note>shared with alpha subunit</note>
    </ligand>
</feature>
<dbReference type="InterPro" id="IPR002547">
    <property type="entry name" value="tRNA-bd_dom"/>
</dbReference>
<dbReference type="GO" id="GO:0004826">
    <property type="term" value="F:phenylalanine-tRNA ligase activity"/>
    <property type="evidence" value="ECO:0007669"/>
    <property type="project" value="UniProtKB-UniRule"/>
</dbReference>
<dbReference type="InterPro" id="IPR020825">
    <property type="entry name" value="Phe-tRNA_synthase-like_B3/B4"/>
</dbReference>
<dbReference type="Gene3D" id="3.30.70.380">
    <property type="entry name" value="Ferrodoxin-fold anticodon-binding domain"/>
    <property type="match status" value="1"/>
</dbReference>
<comment type="caution">
    <text evidence="20">The sequence shown here is derived from an EMBL/GenBank/DDBJ whole genome shotgun (WGS) entry which is preliminary data.</text>
</comment>
<dbReference type="PROSITE" id="PS51483">
    <property type="entry name" value="B5"/>
    <property type="match status" value="1"/>
</dbReference>
<feature type="domain" description="TRNA-binding" evidence="17">
    <location>
        <begin position="39"/>
        <end position="147"/>
    </location>
</feature>
<comment type="cofactor">
    <cofactor evidence="15">
        <name>Mg(2+)</name>
        <dbReference type="ChEBI" id="CHEBI:18420"/>
    </cofactor>
    <text evidence="15">Binds 2 magnesium ions per tetramer.</text>
</comment>
<evidence type="ECO:0000259" key="19">
    <source>
        <dbReference type="PROSITE" id="PS51483"/>
    </source>
</evidence>
<evidence type="ECO:0000256" key="12">
    <source>
        <dbReference type="ARBA" id="ARBA00022917"/>
    </source>
</evidence>
<evidence type="ECO:0000256" key="6">
    <source>
        <dbReference type="ARBA" id="ARBA00022598"/>
    </source>
</evidence>
<keyword evidence="4 15" id="KW-0963">Cytoplasm</keyword>
<dbReference type="PROSITE" id="PS50886">
    <property type="entry name" value="TRBD"/>
    <property type="match status" value="1"/>
</dbReference>
<dbReference type="SUPFAM" id="SSF54991">
    <property type="entry name" value="Anticodon-binding domain of PheRS"/>
    <property type="match status" value="1"/>
</dbReference>
<dbReference type="Pfam" id="PF17759">
    <property type="entry name" value="tRNA_synthFbeta"/>
    <property type="match status" value="1"/>
</dbReference>
<dbReference type="InterPro" id="IPR005147">
    <property type="entry name" value="tRNA_synthase_B5-dom"/>
</dbReference>
<dbReference type="SUPFAM" id="SSF56037">
    <property type="entry name" value="PheT/TilS domain"/>
    <property type="match status" value="1"/>
</dbReference>
<dbReference type="Proteomes" id="UP000051220">
    <property type="component" value="Unassembled WGS sequence"/>
</dbReference>
<protein>
    <recommendedName>
        <fullName evidence="15">Phenylalanine--tRNA ligase beta subunit</fullName>
        <ecNumber evidence="15">6.1.1.20</ecNumber>
    </recommendedName>
    <alternativeName>
        <fullName evidence="15">Phenylalanyl-tRNA synthetase beta subunit</fullName>
        <shortName evidence="15">PheRS</shortName>
    </alternativeName>
</protein>
<evidence type="ECO:0000256" key="5">
    <source>
        <dbReference type="ARBA" id="ARBA00022555"/>
    </source>
</evidence>
<evidence type="ECO:0000256" key="9">
    <source>
        <dbReference type="ARBA" id="ARBA00022840"/>
    </source>
</evidence>
<dbReference type="EC" id="6.1.1.20" evidence="15"/>
<comment type="subcellular location">
    <subcellularLocation>
        <location evidence="1 15">Cytoplasm</location>
    </subcellularLocation>
</comment>
<dbReference type="InterPro" id="IPR045060">
    <property type="entry name" value="Phe-tRNA-ligase_IIc_bsu"/>
</dbReference>
<dbReference type="Pfam" id="PF03147">
    <property type="entry name" value="FDX-ACB"/>
    <property type="match status" value="1"/>
</dbReference>
<keyword evidence="13 15" id="KW-0030">Aminoacyl-tRNA synthetase</keyword>
<dbReference type="InterPro" id="IPR004532">
    <property type="entry name" value="Phe-tRNA-ligase_IIc_bsu_bact"/>
</dbReference>
<dbReference type="Pfam" id="PF03483">
    <property type="entry name" value="B3_4"/>
    <property type="match status" value="1"/>
</dbReference>
<keyword evidence="7 15" id="KW-0479">Metal-binding</keyword>
<feature type="domain" description="B5" evidence="19">
    <location>
        <begin position="400"/>
        <end position="471"/>
    </location>
</feature>
<evidence type="ECO:0000259" key="18">
    <source>
        <dbReference type="PROSITE" id="PS51447"/>
    </source>
</evidence>
<dbReference type="Gene3D" id="3.50.40.10">
    <property type="entry name" value="Phenylalanyl-trna Synthetase, Chain B, domain 3"/>
    <property type="match status" value="1"/>
</dbReference>
<feature type="domain" description="FDX-ACB" evidence="18">
    <location>
        <begin position="657"/>
        <end position="753"/>
    </location>
</feature>
<dbReference type="PROSITE" id="PS51447">
    <property type="entry name" value="FDX_ACB"/>
    <property type="match status" value="1"/>
</dbReference>
<dbReference type="GO" id="GO:0000287">
    <property type="term" value="F:magnesium ion binding"/>
    <property type="evidence" value="ECO:0007669"/>
    <property type="project" value="UniProtKB-UniRule"/>
</dbReference>
<evidence type="ECO:0000256" key="8">
    <source>
        <dbReference type="ARBA" id="ARBA00022741"/>
    </source>
</evidence>
<keyword evidence="12 15" id="KW-0648">Protein biosynthesis</keyword>
<proteinExistence type="inferred from homology"/>
<organism evidence="20 21">
    <name type="scientific">Verrucomicrobia subdivision 6 bacterium BACL9 MAG-120924-bin69</name>
    <dbReference type="NCBI Taxonomy" id="1655635"/>
    <lineage>
        <taxon>Bacteria</taxon>
        <taxon>Pseudomonadati</taxon>
        <taxon>Verrucomicrobiota</taxon>
        <taxon>Verrucomicrobiia</taxon>
        <taxon>Verrucomicrobiales</taxon>
        <taxon>Verrucomicrobia subdivision 6</taxon>
    </lineage>
</organism>
<evidence type="ECO:0000256" key="2">
    <source>
        <dbReference type="ARBA" id="ARBA00008653"/>
    </source>
</evidence>
<evidence type="ECO:0000256" key="16">
    <source>
        <dbReference type="PROSITE-ProRule" id="PRU00209"/>
    </source>
</evidence>
<comment type="subunit">
    <text evidence="3 15">Tetramer of two alpha and two beta subunits.</text>
</comment>
<dbReference type="Gene3D" id="2.40.50.140">
    <property type="entry name" value="Nucleic acid-binding proteins"/>
    <property type="match status" value="1"/>
</dbReference>
<evidence type="ECO:0000256" key="14">
    <source>
        <dbReference type="ARBA" id="ARBA00049255"/>
    </source>
</evidence>
<evidence type="ECO:0000256" key="1">
    <source>
        <dbReference type="ARBA" id="ARBA00004496"/>
    </source>
</evidence>
<dbReference type="Pfam" id="PF01588">
    <property type="entry name" value="tRNA_bind"/>
    <property type="match status" value="1"/>
</dbReference>
<evidence type="ECO:0000256" key="11">
    <source>
        <dbReference type="ARBA" id="ARBA00022884"/>
    </source>
</evidence>
<feature type="binding site" evidence="15">
    <location>
        <position position="459"/>
    </location>
    <ligand>
        <name>Mg(2+)</name>
        <dbReference type="ChEBI" id="CHEBI:18420"/>
        <note>shared with alpha subunit</note>
    </ligand>
</feature>
<evidence type="ECO:0000313" key="20">
    <source>
        <dbReference type="EMBL" id="KRP34460.1"/>
    </source>
</evidence>
<dbReference type="AlphaFoldDB" id="A0A0R2XIX0"/>
<dbReference type="Gene3D" id="3.30.930.10">
    <property type="entry name" value="Bira Bifunctional Protein, Domain 2"/>
    <property type="match status" value="1"/>
</dbReference>
<dbReference type="SMART" id="SM00896">
    <property type="entry name" value="FDX-ACB"/>
    <property type="match status" value="1"/>
</dbReference>
<dbReference type="Gene3D" id="3.30.56.10">
    <property type="match status" value="2"/>
</dbReference>
<dbReference type="HAMAP" id="MF_00283">
    <property type="entry name" value="Phe_tRNA_synth_beta1"/>
    <property type="match status" value="1"/>
</dbReference>
<dbReference type="GO" id="GO:0009328">
    <property type="term" value="C:phenylalanine-tRNA ligase complex"/>
    <property type="evidence" value="ECO:0007669"/>
    <property type="project" value="TreeGrafter"/>
</dbReference>
<evidence type="ECO:0000256" key="15">
    <source>
        <dbReference type="HAMAP-Rule" id="MF_00283"/>
    </source>
</evidence>
<dbReference type="NCBIfam" id="NF045760">
    <property type="entry name" value="YtpR"/>
    <property type="match status" value="1"/>
</dbReference>
<evidence type="ECO:0000313" key="21">
    <source>
        <dbReference type="Proteomes" id="UP000051220"/>
    </source>
</evidence>
<dbReference type="CDD" id="cd02796">
    <property type="entry name" value="tRNA_bind_bactPheRS"/>
    <property type="match status" value="1"/>
</dbReference>
<dbReference type="GO" id="GO:0006432">
    <property type="term" value="P:phenylalanyl-tRNA aminoacylation"/>
    <property type="evidence" value="ECO:0007669"/>
    <property type="project" value="UniProtKB-UniRule"/>
</dbReference>
<dbReference type="PANTHER" id="PTHR10947">
    <property type="entry name" value="PHENYLALANYL-TRNA SYNTHETASE BETA CHAIN AND LEUCINE-RICH REPEAT-CONTAINING PROTEIN 47"/>
    <property type="match status" value="1"/>
</dbReference>
<keyword evidence="5 16" id="KW-0820">tRNA-binding</keyword>
<dbReference type="NCBIfam" id="TIGR00472">
    <property type="entry name" value="pheT_bact"/>
    <property type="match status" value="1"/>
</dbReference>
<evidence type="ECO:0000256" key="4">
    <source>
        <dbReference type="ARBA" id="ARBA00022490"/>
    </source>
</evidence>
<dbReference type="InterPro" id="IPR036690">
    <property type="entry name" value="Fdx_antiC-bd_sf"/>
</dbReference>
<comment type="similarity">
    <text evidence="2 15">Belongs to the phenylalanyl-tRNA synthetase beta subunit family. Type 1 subfamily.</text>
</comment>
<feature type="binding site" evidence="15">
    <location>
        <position position="449"/>
    </location>
    <ligand>
        <name>Mg(2+)</name>
        <dbReference type="ChEBI" id="CHEBI:18420"/>
        <note>shared with alpha subunit</note>
    </ligand>
</feature>
<dbReference type="InterPro" id="IPR012340">
    <property type="entry name" value="NA-bd_OB-fold"/>
</dbReference>
<keyword evidence="10 15" id="KW-0460">Magnesium</keyword>
<evidence type="ECO:0000256" key="3">
    <source>
        <dbReference type="ARBA" id="ARBA00011209"/>
    </source>
</evidence>
<gene>
    <name evidence="15" type="primary">pheT</name>
    <name evidence="20" type="ORF">ABS33_00530</name>
</gene>
<dbReference type="SUPFAM" id="SSF46955">
    <property type="entry name" value="Putative DNA-binding domain"/>
    <property type="match status" value="1"/>
</dbReference>
<evidence type="ECO:0000256" key="13">
    <source>
        <dbReference type="ARBA" id="ARBA00023146"/>
    </source>
</evidence>
<dbReference type="InterPro" id="IPR033714">
    <property type="entry name" value="tRNA_bind_bactPheRS"/>
</dbReference>
<accession>A0A0R2XIX0</accession>
<dbReference type="SUPFAM" id="SSF55681">
    <property type="entry name" value="Class II aaRS and biotin synthetases"/>
    <property type="match status" value="1"/>
</dbReference>
<evidence type="ECO:0000259" key="17">
    <source>
        <dbReference type="PROSITE" id="PS50886"/>
    </source>
</evidence>
<dbReference type="SMART" id="SM00874">
    <property type="entry name" value="B5"/>
    <property type="match status" value="1"/>
</dbReference>
<dbReference type="InterPro" id="IPR005146">
    <property type="entry name" value="B3/B4_tRNA-bd"/>
</dbReference>
<name>A0A0R2XIX0_9BACT</name>
<dbReference type="GO" id="GO:0005524">
    <property type="term" value="F:ATP binding"/>
    <property type="evidence" value="ECO:0007669"/>
    <property type="project" value="UniProtKB-UniRule"/>
</dbReference>
<dbReference type="PANTHER" id="PTHR10947:SF0">
    <property type="entry name" value="PHENYLALANINE--TRNA LIGASE BETA SUBUNIT"/>
    <property type="match status" value="1"/>
</dbReference>
<evidence type="ECO:0000256" key="7">
    <source>
        <dbReference type="ARBA" id="ARBA00022723"/>
    </source>
</evidence>
<dbReference type="SUPFAM" id="SSF50249">
    <property type="entry name" value="Nucleic acid-binding proteins"/>
    <property type="match status" value="1"/>
</dbReference>
<feature type="binding site" evidence="15">
    <location>
        <position position="458"/>
    </location>
    <ligand>
        <name>Mg(2+)</name>
        <dbReference type="ChEBI" id="CHEBI:18420"/>
        <note>shared with alpha subunit</note>
    </ligand>
</feature>
<comment type="catalytic activity">
    <reaction evidence="14 15">
        <text>tRNA(Phe) + L-phenylalanine + ATP = L-phenylalanyl-tRNA(Phe) + AMP + diphosphate + H(+)</text>
        <dbReference type="Rhea" id="RHEA:19413"/>
        <dbReference type="Rhea" id="RHEA-COMP:9668"/>
        <dbReference type="Rhea" id="RHEA-COMP:9699"/>
        <dbReference type="ChEBI" id="CHEBI:15378"/>
        <dbReference type="ChEBI" id="CHEBI:30616"/>
        <dbReference type="ChEBI" id="CHEBI:33019"/>
        <dbReference type="ChEBI" id="CHEBI:58095"/>
        <dbReference type="ChEBI" id="CHEBI:78442"/>
        <dbReference type="ChEBI" id="CHEBI:78531"/>
        <dbReference type="ChEBI" id="CHEBI:456215"/>
        <dbReference type="EC" id="6.1.1.20"/>
    </reaction>
</comment>